<gene>
    <name evidence="1" type="ORF">DAI18_02450</name>
</gene>
<dbReference type="SUPFAM" id="SSF64076">
    <property type="entry name" value="MTH938-like"/>
    <property type="match status" value="1"/>
</dbReference>
<dbReference type="Gene3D" id="3.40.1230.10">
    <property type="entry name" value="MTH938-like"/>
    <property type="match status" value="1"/>
</dbReference>
<evidence type="ECO:0008006" key="3">
    <source>
        <dbReference type="Google" id="ProtNLM"/>
    </source>
</evidence>
<evidence type="ECO:0000313" key="1">
    <source>
        <dbReference type="EMBL" id="AVY93033.1"/>
    </source>
</evidence>
<dbReference type="RefSeq" id="WP_028499944.1">
    <property type="nucleotide sequence ID" value="NZ_CP028519.1"/>
</dbReference>
<dbReference type="InterPro" id="IPR036748">
    <property type="entry name" value="MTH938-like_sf"/>
</dbReference>
<sequence>MKMHLTQGAQNLFTAYGDGFVAINQEQHHQPLLVMADLLTPWPASSFEALTEDDFAALLAHDPEVVVLGTGPRLRFPHPRLTAALTARQIGVEVMDTPAACRTFNILVSEDRRVLAAILL</sequence>
<dbReference type="AlphaFoldDB" id="A0A2S0P6V3"/>
<reference evidence="1 2" key="1">
    <citation type="submission" date="2018-04" db="EMBL/GenBank/DDBJ databases">
        <title>Denitrifier Microvirgula.</title>
        <authorList>
            <person name="Anderson E."/>
            <person name="Jang J."/>
            <person name="Ishii S."/>
        </authorList>
    </citation>
    <scope>NUCLEOTIDE SEQUENCE [LARGE SCALE GENOMIC DNA]</scope>
    <source>
        <strain evidence="1 2">BE2.4</strain>
    </source>
</reference>
<dbReference type="KEGG" id="maer:DAI18_02450"/>
<dbReference type="PANTHER" id="PTHR21192">
    <property type="entry name" value="NUCLEAR PROTEIN E3-3"/>
    <property type="match status" value="1"/>
</dbReference>
<accession>A0A2S0P6V3</accession>
<protein>
    <recommendedName>
        <fullName evidence="3">Xcc1710-like domain-containing protein</fullName>
    </recommendedName>
</protein>
<name>A0A2S0P6V3_9NEIS</name>
<dbReference type="Proteomes" id="UP000244173">
    <property type="component" value="Chromosome"/>
</dbReference>
<proteinExistence type="predicted"/>
<organism evidence="1 2">
    <name type="scientific">Microvirgula aerodenitrificans</name>
    <dbReference type="NCBI Taxonomy" id="57480"/>
    <lineage>
        <taxon>Bacteria</taxon>
        <taxon>Pseudomonadati</taxon>
        <taxon>Pseudomonadota</taxon>
        <taxon>Betaproteobacteria</taxon>
        <taxon>Neisseriales</taxon>
        <taxon>Aquaspirillaceae</taxon>
        <taxon>Microvirgula</taxon>
    </lineage>
</organism>
<dbReference type="STRING" id="1122240.GCA_000620105_03020"/>
<dbReference type="CDD" id="cd05560">
    <property type="entry name" value="Xcc1710_like"/>
    <property type="match status" value="1"/>
</dbReference>
<dbReference type="PANTHER" id="PTHR21192:SF2">
    <property type="entry name" value="NADH DEHYDROGENASE [UBIQUINONE] 1 ALPHA SUBCOMPLEX ASSEMBLY FACTOR 3"/>
    <property type="match status" value="1"/>
</dbReference>
<dbReference type="OrthoDB" id="9800373at2"/>
<dbReference type="EMBL" id="CP028519">
    <property type="protein sequence ID" value="AVY93033.1"/>
    <property type="molecule type" value="Genomic_DNA"/>
</dbReference>
<dbReference type="Pfam" id="PF04430">
    <property type="entry name" value="DUF498"/>
    <property type="match status" value="1"/>
</dbReference>
<keyword evidence="2" id="KW-1185">Reference proteome</keyword>
<dbReference type="InterPro" id="IPR007523">
    <property type="entry name" value="NDUFAF3/AAMDC"/>
</dbReference>
<evidence type="ECO:0000313" key="2">
    <source>
        <dbReference type="Proteomes" id="UP000244173"/>
    </source>
</evidence>